<dbReference type="Gene3D" id="3.80.10.10">
    <property type="entry name" value="Ribonuclease Inhibitor"/>
    <property type="match status" value="1"/>
</dbReference>
<dbReference type="Gene3D" id="1.20.1280.50">
    <property type="match status" value="1"/>
</dbReference>
<proteinExistence type="predicted"/>
<evidence type="ECO:0000259" key="1">
    <source>
        <dbReference type="Pfam" id="PF12937"/>
    </source>
</evidence>
<keyword evidence="3" id="KW-1185">Reference proteome</keyword>
<dbReference type="SUPFAM" id="SSF52047">
    <property type="entry name" value="RNI-like"/>
    <property type="match status" value="1"/>
</dbReference>
<reference evidence="2 3" key="1">
    <citation type="submission" date="2018-06" db="EMBL/GenBank/DDBJ databases">
        <title>A transcriptomic atlas of mushroom development highlights an independent origin of complex multicellularity.</title>
        <authorList>
            <consortium name="DOE Joint Genome Institute"/>
            <person name="Krizsan K."/>
            <person name="Almasi E."/>
            <person name="Merenyi Z."/>
            <person name="Sahu N."/>
            <person name="Viragh M."/>
            <person name="Koszo T."/>
            <person name="Mondo S."/>
            <person name="Kiss B."/>
            <person name="Balint B."/>
            <person name="Kues U."/>
            <person name="Barry K."/>
            <person name="Hegedus J.C."/>
            <person name="Henrissat B."/>
            <person name="Johnson J."/>
            <person name="Lipzen A."/>
            <person name="Ohm R."/>
            <person name="Nagy I."/>
            <person name="Pangilinan J."/>
            <person name="Yan J."/>
            <person name="Xiong Y."/>
            <person name="Grigoriev I.V."/>
            <person name="Hibbett D.S."/>
            <person name="Nagy L.G."/>
        </authorList>
    </citation>
    <scope>NUCLEOTIDE SEQUENCE [LARGE SCALE GENOMIC DNA]</scope>
    <source>
        <strain evidence="2 3">SZMC22713</strain>
    </source>
</reference>
<dbReference type="VEuPathDB" id="FungiDB:BD410DRAFT_839686"/>
<dbReference type="OrthoDB" id="3172239at2759"/>
<evidence type="ECO:0000313" key="2">
    <source>
        <dbReference type="EMBL" id="TDL22622.1"/>
    </source>
</evidence>
<dbReference type="STRING" id="50990.A0A4Y7Q649"/>
<protein>
    <recommendedName>
        <fullName evidence="1">F-box domain-containing protein</fullName>
    </recommendedName>
</protein>
<name>A0A4Y7Q649_9AGAM</name>
<dbReference type="SUPFAM" id="SSF81383">
    <property type="entry name" value="F-box domain"/>
    <property type="match status" value="1"/>
</dbReference>
<evidence type="ECO:0000313" key="3">
    <source>
        <dbReference type="Proteomes" id="UP000294933"/>
    </source>
</evidence>
<accession>A0A4Y7Q649</accession>
<dbReference type="Pfam" id="PF12937">
    <property type="entry name" value="F-box-like"/>
    <property type="match status" value="1"/>
</dbReference>
<gene>
    <name evidence="2" type="ORF">BD410DRAFT_839686</name>
</gene>
<dbReference type="InterPro" id="IPR032675">
    <property type="entry name" value="LRR_dom_sf"/>
</dbReference>
<dbReference type="InterPro" id="IPR036047">
    <property type="entry name" value="F-box-like_dom_sf"/>
</dbReference>
<dbReference type="AlphaFoldDB" id="A0A4Y7Q649"/>
<dbReference type="InterPro" id="IPR001810">
    <property type="entry name" value="F-box_dom"/>
</dbReference>
<dbReference type="EMBL" id="ML170174">
    <property type="protein sequence ID" value="TDL22622.1"/>
    <property type="molecule type" value="Genomic_DNA"/>
</dbReference>
<organism evidence="2 3">
    <name type="scientific">Rickenella mellea</name>
    <dbReference type="NCBI Taxonomy" id="50990"/>
    <lineage>
        <taxon>Eukaryota</taxon>
        <taxon>Fungi</taxon>
        <taxon>Dikarya</taxon>
        <taxon>Basidiomycota</taxon>
        <taxon>Agaricomycotina</taxon>
        <taxon>Agaricomycetes</taxon>
        <taxon>Hymenochaetales</taxon>
        <taxon>Rickenellaceae</taxon>
        <taxon>Rickenella</taxon>
    </lineage>
</organism>
<dbReference type="Proteomes" id="UP000294933">
    <property type="component" value="Unassembled WGS sequence"/>
</dbReference>
<sequence>MTQGVDVGAEMTAQNSSVSVSVYPQGVGQLQIRAQEATTLPLKLEPDDRCFVNSLPPEVIAHIFHLLQVRRSVHWLVVTHICRLWRQVAIECPSLWTSIRLSAARPQEASTFIQRAKSLPLTVVTSMTSSSTELVSITEFMLEHLSRIREVGLLISLPPPLTGELAPDVDLQPIFSRPAPLLETLIIRRPSDLWFVNPEPICLGRNLPMLRSIVVEIQPLEWSSVSLRGLRELQLDKIWSGDQPTLSSLMAILEVCPALELLSLFRAGPTIDSLPTHCVNLPHLRKLNLHSDVRQVAALVSRITTPGTLCWTLNCCNPRKFVDFTLPFSISIRCVSLKICFPNVRGGGPTFKPTLRSVGSEQLPIRNRLSFDASSSRARLPTEFWLKIYAWVSQNTGWNSTTELTLELGGQLDDRCI</sequence>
<feature type="domain" description="F-box" evidence="1">
    <location>
        <begin position="53"/>
        <end position="101"/>
    </location>
</feature>